<accession>A0AAI8YTS2</accession>
<feature type="signal peptide" evidence="2">
    <location>
        <begin position="1"/>
        <end position="15"/>
    </location>
</feature>
<dbReference type="AlphaFoldDB" id="A0AAI8YTS2"/>
<keyword evidence="4" id="KW-1185">Reference proteome</keyword>
<proteinExistence type="predicted"/>
<name>A0AAI8YTS2_9PEZI</name>
<dbReference type="Pfam" id="PF00314">
    <property type="entry name" value="Thaumatin"/>
    <property type="match status" value="1"/>
</dbReference>
<feature type="disulfide bond" evidence="1">
    <location>
        <begin position="255"/>
        <end position="265"/>
    </location>
</feature>
<feature type="disulfide bond" evidence="1">
    <location>
        <begin position="164"/>
        <end position="278"/>
    </location>
</feature>
<reference evidence="3" key="1">
    <citation type="submission" date="2023-11" db="EMBL/GenBank/DDBJ databases">
        <authorList>
            <person name="Alioto T."/>
            <person name="Alioto T."/>
            <person name="Gomez Garrido J."/>
        </authorList>
    </citation>
    <scope>NUCLEOTIDE SEQUENCE</scope>
</reference>
<dbReference type="InterPro" id="IPR037176">
    <property type="entry name" value="Osmotin/thaumatin-like_sf"/>
</dbReference>
<feature type="disulfide bond" evidence="1">
    <location>
        <begin position="99"/>
        <end position="104"/>
    </location>
</feature>
<comment type="caution">
    <text evidence="3">The sequence shown here is derived from an EMBL/GenBank/DDBJ whole genome shotgun (WGS) entry which is preliminary data.</text>
</comment>
<dbReference type="SUPFAM" id="SSF49870">
    <property type="entry name" value="Osmotin, thaumatin-like protein"/>
    <property type="match status" value="1"/>
</dbReference>
<feature type="disulfide bond" evidence="1">
    <location>
        <begin position="209"/>
        <end position="241"/>
    </location>
</feature>
<evidence type="ECO:0000256" key="2">
    <source>
        <dbReference type="SAM" id="SignalP"/>
    </source>
</evidence>
<dbReference type="Proteomes" id="UP001296104">
    <property type="component" value="Unassembled WGS sequence"/>
</dbReference>
<feature type="disulfide bond" evidence="1">
    <location>
        <begin position="36"/>
        <end position="306"/>
    </location>
</feature>
<feature type="disulfide bond" evidence="1">
    <location>
        <begin position="245"/>
        <end position="254"/>
    </location>
</feature>
<protein>
    <submittedName>
        <fullName evidence="3">Related to pathogenesis-related PR5K (Thaumatin family)</fullName>
    </submittedName>
</protein>
<dbReference type="PANTHER" id="PTHR31048">
    <property type="entry name" value="OS03G0233200 PROTEIN"/>
    <property type="match status" value="1"/>
</dbReference>
<sequence length="367" mass="38834">MLVLALYYLFDIAHAGHVPRQSSSGGGLQMSIINQCSDTIWPGLVTQGGGGPSTAGFELTSGSNKTINVGSDWQGRVWGRTNCTFSDPNQPGGCLTGECGSLNCIQAGNPPATLAEITMDGGQSQTFYDISLVDGYNLPMAIVLQTNGISSLNSLKPSSTNPSCVGSVNDFAAQNFQPYNNHQQFLGTNASDPLNFENQTTASQVAQWCPWDLQVNPPKAPGDGVYPYPDSNVERPPYNPCFSACAKYTTAQYCCTGSHSGEGNCSPNYYSKVAKQICPDAYSYANDDQDSTFIVPKGGEFNVIFCPGGRSTTIIANNQKAGSSGSSAPAGSRPALVFAAKSLTDGMLWKGVYVGFWLFVLGIGIHV</sequence>
<dbReference type="EMBL" id="CAVMBE010000007">
    <property type="protein sequence ID" value="CAK3861675.1"/>
    <property type="molecule type" value="Genomic_DNA"/>
</dbReference>
<organism evidence="3 4">
    <name type="scientific">Lecanosticta acicola</name>
    <dbReference type="NCBI Taxonomy" id="111012"/>
    <lineage>
        <taxon>Eukaryota</taxon>
        <taxon>Fungi</taxon>
        <taxon>Dikarya</taxon>
        <taxon>Ascomycota</taxon>
        <taxon>Pezizomycotina</taxon>
        <taxon>Dothideomycetes</taxon>
        <taxon>Dothideomycetidae</taxon>
        <taxon>Mycosphaerellales</taxon>
        <taxon>Mycosphaerellaceae</taxon>
        <taxon>Lecanosticta</taxon>
    </lineage>
</organism>
<feature type="chain" id="PRO_5042486063" evidence="2">
    <location>
        <begin position="16"/>
        <end position="367"/>
    </location>
</feature>
<evidence type="ECO:0000256" key="1">
    <source>
        <dbReference type="PIRSR" id="PIRSR002703-1"/>
    </source>
</evidence>
<dbReference type="PROSITE" id="PS51367">
    <property type="entry name" value="THAUMATIN_2"/>
    <property type="match status" value="1"/>
</dbReference>
<keyword evidence="2" id="KW-0732">Signal</keyword>
<feature type="disulfide bond" evidence="1">
    <location>
        <begin position="83"/>
        <end position="94"/>
    </location>
</feature>
<dbReference type="PIRSF" id="PIRSF002703">
    <property type="entry name" value="Thaumatin"/>
    <property type="match status" value="1"/>
</dbReference>
<keyword evidence="1" id="KW-1015">Disulfide bond</keyword>
<dbReference type="SMART" id="SM00205">
    <property type="entry name" value="THN"/>
    <property type="match status" value="1"/>
</dbReference>
<dbReference type="InterPro" id="IPR001938">
    <property type="entry name" value="Thaumatin"/>
</dbReference>
<gene>
    <name evidence="3" type="ORF">LECACI_7A001830</name>
</gene>
<dbReference type="PRINTS" id="PR00347">
    <property type="entry name" value="THAUMATIN"/>
</dbReference>
<evidence type="ECO:0000313" key="4">
    <source>
        <dbReference type="Proteomes" id="UP001296104"/>
    </source>
</evidence>
<evidence type="ECO:0000313" key="3">
    <source>
        <dbReference type="EMBL" id="CAK3861675.1"/>
    </source>
</evidence>
<dbReference type="Gene3D" id="2.60.110.10">
    <property type="entry name" value="Thaumatin"/>
    <property type="match status" value="1"/>
</dbReference>